<feature type="compositionally biased region" description="Low complexity" evidence="16">
    <location>
        <begin position="823"/>
        <end position="838"/>
    </location>
</feature>
<keyword evidence="14" id="KW-0862">Zinc</keyword>
<dbReference type="RefSeq" id="XP_038068866.1">
    <property type="nucleotide sequence ID" value="XM_038212938.1"/>
</dbReference>
<feature type="compositionally biased region" description="Low complexity" evidence="16">
    <location>
        <begin position="110"/>
        <end position="148"/>
    </location>
</feature>
<feature type="compositionally biased region" description="Polar residues" evidence="16">
    <location>
        <begin position="663"/>
        <end position="675"/>
    </location>
</feature>
<dbReference type="GO" id="GO:0004843">
    <property type="term" value="F:cysteine-type deubiquitinase activity"/>
    <property type="evidence" value="ECO:0007669"/>
    <property type="project" value="UniProtKB-EC"/>
</dbReference>
<dbReference type="PROSITE" id="PS51036">
    <property type="entry name" value="ZF_A20"/>
    <property type="match status" value="1"/>
</dbReference>
<protein>
    <recommendedName>
        <fullName evidence="5">ubiquitinyl hydrolase 1</fullName>
        <ecNumber evidence="5">3.4.19.12</ecNumber>
    </recommendedName>
</protein>
<evidence type="ECO:0000256" key="8">
    <source>
        <dbReference type="ARBA" id="ARBA00022670"/>
    </source>
</evidence>
<dbReference type="GO" id="GO:0005737">
    <property type="term" value="C:cytoplasm"/>
    <property type="evidence" value="ECO:0007669"/>
    <property type="project" value="UniProtKB-SubCell"/>
</dbReference>
<keyword evidence="11" id="KW-0833">Ubl conjugation pathway</keyword>
<feature type="compositionally biased region" description="Polar residues" evidence="16">
    <location>
        <begin position="65"/>
        <end position="90"/>
    </location>
</feature>
<feature type="compositionally biased region" description="Polar residues" evidence="16">
    <location>
        <begin position="345"/>
        <end position="354"/>
    </location>
</feature>
<dbReference type="OrthoDB" id="10064699at2759"/>
<dbReference type="PANTHER" id="PTHR13367:SF27">
    <property type="entry name" value="OTU DOMAIN-CONTAINING PROTEIN"/>
    <property type="match status" value="1"/>
</dbReference>
<reference evidence="19" key="1">
    <citation type="submission" date="2022-11" db="UniProtKB">
        <authorList>
            <consortium name="EnsemblMetazoa"/>
        </authorList>
    </citation>
    <scope>IDENTIFICATION</scope>
</reference>
<evidence type="ECO:0000256" key="10">
    <source>
        <dbReference type="ARBA" id="ARBA00022771"/>
    </source>
</evidence>
<dbReference type="OMA" id="EMTTMAN"/>
<feature type="domain" description="A20-type" evidence="18">
    <location>
        <begin position="916"/>
        <end position="951"/>
    </location>
</feature>
<feature type="domain" description="OTU" evidence="17">
    <location>
        <begin position="252"/>
        <end position="447"/>
    </location>
</feature>
<feature type="region of interest" description="Disordered" evidence="16">
    <location>
        <begin position="43"/>
        <end position="169"/>
    </location>
</feature>
<keyword evidence="10" id="KW-0863">Zinc-finger</keyword>
<keyword evidence="7" id="KW-0597">Phosphoprotein</keyword>
<feature type="region of interest" description="Disordered" evidence="16">
    <location>
        <begin position="819"/>
        <end position="926"/>
    </location>
</feature>
<feature type="compositionally biased region" description="Polar residues" evidence="16">
    <location>
        <begin position="537"/>
        <end position="559"/>
    </location>
</feature>
<feature type="region of interest" description="Disordered" evidence="16">
    <location>
        <begin position="532"/>
        <end position="570"/>
    </location>
</feature>
<name>A0A914AYS7_PATMI</name>
<evidence type="ECO:0000259" key="17">
    <source>
        <dbReference type="PROSITE" id="PS50802"/>
    </source>
</evidence>
<evidence type="ECO:0000256" key="15">
    <source>
        <dbReference type="ARBA" id="ARBA00023242"/>
    </source>
</evidence>
<dbReference type="PROSITE" id="PS50802">
    <property type="entry name" value="OTU"/>
    <property type="match status" value="1"/>
</dbReference>
<evidence type="ECO:0000256" key="14">
    <source>
        <dbReference type="ARBA" id="ARBA00022833"/>
    </source>
</evidence>
<evidence type="ECO:0000259" key="18">
    <source>
        <dbReference type="PROSITE" id="PS51036"/>
    </source>
</evidence>
<evidence type="ECO:0000313" key="19">
    <source>
        <dbReference type="EnsemblMetazoa" id="XP_038068857.1"/>
    </source>
</evidence>
<dbReference type="GO" id="GO:0008270">
    <property type="term" value="F:zinc ion binding"/>
    <property type="evidence" value="ECO:0007669"/>
    <property type="project" value="UniProtKB-KW"/>
</dbReference>
<dbReference type="CDD" id="cd22768">
    <property type="entry name" value="OTU_OTUD7"/>
    <property type="match status" value="1"/>
</dbReference>
<feature type="region of interest" description="Disordered" evidence="16">
    <location>
        <begin position="338"/>
        <end position="370"/>
    </location>
</feature>
<dbReference type="EC" id="3.4.19.12" evidence="5"/>
<dbReference type="InterPro" id="IPR003323">
    <property type="entry name" value="OTU_dom"/>
</dbReference>
<dbReference type="Pfam" id="PF02338">
    <property type="entry name" value="OTU"/>
    <property type="match status" value="1"/>
</dbReference>
<evidence type="ECO:0000313" key="20">
    <source>
        <dbReference type="Proteomes" id="UP000887568"/>
    </source>
</evidence>
<comment type="similarity">
    <text evidence="4">Belongs to the peptidase C64 family.</text>
</comment>
<evidence type="ECO:0000256" key="13">
    <source>
        <dbReference type="ARBA" id="ARBA00022807"/>
    </source>
</evidence>
<dbReference type="Proteomes" id="UP000887568">
    <property type="component" value="Unplaced"/>
</dbReference>
<keyword evidence="12" id="KW-0378">Hydrolase</keyword>
<evidence type="ECO:0000256" key="9">
    <source>
        <dbReference type="ARBA" id="ARBA00022723"/>
    </source>
</evidence>
<evidence type="ECO:0000256" key="11">
    <source>
        <dbReference type="ARBA" id="ARBA00022786"/>
    </source>
</evidence>
<sequence length="955" mass="106245">MDRNSMLTKFVEVTGCDPGLAADLLAGKQWNWTAAMNDYNQLTGSLPTSAPSTPSTNPPQAPVIPSQSKAPKLTQGTHHAPTTQQDTTQHALPGHQVVQSSGMTTSAVTSSMSNASVGGSSRSEGSSPSSGERSKEASSQSSTQRSLSIPQDEKDAPPRSPAPIKKLQRGISKANCALVDLSRKQVTEDKQEHAHHLVDTPMYTFILPDLALFPAEFRAFMEKDLLEVTTMANLENTGRLNWWADGNTCSRLWPMATTGDGNCLLHAASLGMWGFHDRQLTLRKALYHALTENPRSPRMQRLKRRWRWQQTEVNQKCGLVYSEQEWEEEWKGMLRLASAEPRTPQPGNSKSPLPTLSEDKPPTPTDNEEELTYESLEEFHVFVLAHILRRPIIIVSDTMLRDADGEAFAPISFGGIYLPVEVAHRECEASPLVLTYDTAHFSALVPMEQDLEDYDRQTGSTNPLPVVIPITDCDHKLLPVHFAVDPGPNWQWGNTKKTGSQTDKSLSVTDKLKLLHQYLSLVKIPVQNRVSEDASSEQEGQQSLRTSSNDLKSQVNRPKSMNLDKGDKGRGSFGKKLKYFAKLEKHKNGGISAGDKNVPLSERKIGPITLADLEDPTMIVGSKMSERRHRLQEEMIKNYIDKAKERFEEERRLKRILKEENRQQQQLTTSHSSPARNWDEPVVRSRGFYNEYPVSQGYTRQEQGYQNRQPSPEAYRRYNQQATHLNVYQAPLSHTKSNPIPQASMVQSQYHQPLLTSLTGARPASYQHGYQLDAPAESTVLVNQLNVQPQRRANKPLGHEKRPGAIGQLVQGMHELQPTSVYQQSPSQSEQQPARSPQIARSAKVVSQQPHQSTSGSSLLPPLTQPGSRSPQAPPSPLSPRSTQAPPSPQPSKPSSKSAKPVKSKDSKGNKSKSNDKGSRPCMKKGCDFYGTESTDFLCSHCYELKIKNGRSNRK</sequence>
<dbReference type="GO" id="GO:0070530">
    <property type="term" value="F:K63-linked polyubiquitin modification-dependent protein binding"/>
    <property type="evidence" value="ECO:0007669"/>
    <property type="project" value="TreeGrafter"/>
</dbReference>
<dbReference type="GO" id="GO:0005634">
    <property type="term" value="C:nucleus"/>
    <property type="evidence" value="ECO:0007669"/>
    <property type="project" value="UniProtKB-SubCell"/>
</dbReference>
<feature type="compositionally biased region" description="Low complexity" evidence="16">
    <location>
        <begin position="852"/>
        <end position="868"/>
    </location>
</feature>
<dbReference type="AlphaFoldDB" id="A0A914AYS7"/>
<dbReference type="GO" id="GO:0035871">
    <property type="term" value="P:protein K11-linked deubiquitination"/>
    <property type="evidence" value="ECO:0007669"/>
    <property type="project" value="TreeGrafter"/>
</dbReference>
<dbReference type="Gene3D" id="1.10.8.10">
    <property type="entry name" value="DNA helicase RuvA subunit, C-terminal domain"/>
    <property type="match status" value="1"/>
</dbReference>
<dbReference type="RefSeq" id="XP_038068857.1">
    <property type="nucleotide sequence ID" value="XM_038212929.1"/>
</dbReference>
<evidence type="ECO:0000256" key="1">
    <source>
        <dbReference type="ARBA" id="ARBA00000707"/>
    </source>
</evidence>
<dbReference type="InterPro" id="IPR051346">
    <property type="entry name" value="OTU_Deubiquitinase"/>
</dbReference>
<evidence type="ECO:0000256" key="7">
    <source>
        <dbReference type="ARBA" id="ARBA00022553"/>
    </source>
</evidence>
<evidence type="ECO:0000256" key="3">
    <source>
        <dbReference type="ARBA" id="ARBA00004496"/>
    </source>
</evidence>
<feature type="region of interest" description="Disordered" evidence="16">
    <location>
        <begin position="658"/>
        <end position="681"/>
    </location>
</feature>
<dbReference type="GO" id="GO:0003677">
    <property type="term" value="F:DNA binding"/>
    <property type="evidence" value="ECO:0007669"/>
    <property type="project" value="InterPro"/>
</dbReference>
<dbReference type="Gene3D" id="1.20.5.4770">
    <property type="match status" value="1"/>
</dbReference>
<dbReference type="EnsemblMetazoa" id="XM_038212929.1">
    <property type="protein sequence ID" value="XP_038068857.1"/>
    <property type="gene ID" value="LOC119738178"/>
</dbReference>
<evidence type="ECO:0000256" key="4">
    <source>
        <dbReference type="ARBA" id="ARBA00005865"/>
    </source>
</evidence>
<dbReference type="EnsemblMetazoa" id="XM_038212938.1">
    <property type="protein sequence ID" value="XP_038068866.1"/>
    <property type="gene ID" value="LOC119738178"/>
</dbReference>
<dbReference type="GO" id="GO:0070536">
    <property type="term" value="P:protein K63-linked deubiquitination"/>
    <property type="evidence" value="ECO:0007669"/>
    <property type="project" value="TreeGrafter"/>
</dbReference>
<evidence type="ECO:0000256" key="5">
    <source>
        <dbReference type="ARBA" id="ARBA00012759"/>
    </source>
</evidence>
<accession>A0A914AYS7</accession>
<comment type="catalytic activity">
    <reaction evidence="1">
        <text>Thiol-dependent hydrolysis of ester, thioester, amide, peptide and isopeptide bonds formed by the C-terminal Gly of ubiquitin (a 76-residue protein attached to proteins as an intracellular targeting signal).</text>
        <dbReference type="EC" id="3.4.19.12"/>
    </reaction>
</comment>
<keyword evidence="9" id="KW-0479">Metal-binding</keyword>
<feature type="compositionally biased region" description="Low complexity" evidence="16">
    <location>
        <begin position="43"/>
        <end position="55"/>
    </location>
</feature>
<evidence type="ECO:0000256" key="2">
    <source>
        <dbReference type="ARBA" id="ARBA00004123"/>
    </source>
</evidence>
<dbReference type="Pfam" id="PF01754">
    <property type="entry name" value="zf-A20"/>
    <property type="match status" value="1"/>
</dbReference>
<keyword evidence="15" id="KW-0539">Nucleus</keyword>
<keyword evidence="8" id="KW-0645">Protease</keyword>
<evidence type="ECO:0000256" key="6">
    <source>
        <dbReference type="ARBA" id="ARBA00022490"/>
    </source>
</evidence>
<comment type="subcellular location">
    <subcellularLocation>
        <location evidence="3">Cytoplasm</location>
    </subcellularLocation>
    <subcellularLocation>
        <location evidence="2">Nucleus</location>
    </subcellularLocation>
</comment>
<keyword evidence="13" id="KW-0788">Thiol protease</keyword>
<dbReference type="InterPro" id="IPR002653">
    <property type="entry name" value="Znf_A20"/>
</dbReference>
<proteinExistence type="inferred from homology"/>
<dbReference type="PANTHER" id="PTHR13367">
    <property type="entry name" value="UBIQUITIN THIOESTERASE"/>
    <property type="match status" value="1"/>
</dbReference>
<keyword evidence="6" id="KW-0963">Cytoplasm</keyword>
<dbReference type="GeneID" id="119738178"/>
<keyword evidence="20" id="KW-1185">Reference proteome</keyword>
<dbReference type="GO" id="GO:0071108">
    <property type="term" value="P:protein K48-linked deubiquitination"/>
    <property type="evidence" value="ECO:0007669"/>
    <property type="project" value="TreeGrafter"/>
</dbReference>
<evidence type="ECO:0000256" key="16">
    <source>
        <dbReference type="SAM" id="MobiDB-lite"/>
    </source>
</evidence>
<feature type="compositionally biased region" description="Basic and acidic residues" evidence="16">
    <location>
        <begin position="903"/>
        <end position="919"/>
    </location>
</feature>
<evidence type="ECO:0000256" key="12">
    <source>
        <dbReference type="ARBA" id="ARBA00022801"/>
    </source>
</evidence>
<organism evidence="19 20">
    <name type="scientific">Patiria miniata</name>
    <name type="common">Bat star</name>
    <name type="synonym">Asterina miniata</name>
    <dbReference type="NCBI Taxonomy" id="46514"/>
    <lineage>
        <taxon>Eukaryota</taxon>
        <taxon>Metazoa</taxon>
        <taxon>Echinodermata</taxon>
        <taxon>Eleutherozoa</taxon>
        <taxon>Asterozoa</taxon>
        <taxon>Asteroidea</taxon>
        <taxon>Valvatacea</taxon>
        <taxon>Valvatida</taxon>
        <taxon>Asterinidae</taxon>
        <taxon>Patiria</taxon>
    </lineage>
</organism>
<feature type="compositionally biased region" description="Polar residues" evidence="16">
    <location>
        <begin position="97"/>
        <end position="109"/>
    </location>
</feature>
<dbReference type="GO" id="GO:0071947">
    <property type="term" value="P:protein deubiquitination involved in ubiquitin-dependent protein catabolic process"/>
    <property type="evidence" value="ECO:0007669"/>
    <property type="project" value="TreeGrafter"/>
</dbReference>